<dbReference type="OrthoDB" id="128916at2759"/>
<sequence length="477" mass="54140">MLFVDDPVRGNPLRPTADAIRALDGEEWLSTILIDHLLQTTLKVCVPDHVLIGSSDCDSYFSTYNDKLDKHDCADTVQTMRGGLQAYANSEFTVRYISAGEDFQGWLWFLQHLKASAPNLIAEHFRRECSYRLFTFMSDRCKGLNTALGNIFPANHNCFCAVHIRRNVESNHGKKFASTVTALSQTTSLPEKRALLTQLQQKSPGAYKYVTDIDANRWMDSAWLEDEKLPPRYGFRNSNISESANNMVGDAKNGNWLDAIDGILIKMSLRITKSQSKYEGKDGVVGSILGLATERWEKCVGCRVYASGNDGETYSVYQKLGGELEEEALLKVRPVDCVCDCGKWQAIGVPCVHGMAYFRHQMKWRLEDVLDQAVDEYYKYRTQRELYRRNFVPVWRHLLEPDMMTLPPDGAARRMPGRPKTVRLRKNSRYAHEPEKSPTICSRCHQPGHNVRTCVRREAVKKRNAGNGTATTTHSVL</sequence>
<dbReference type="PANTHER" id="PTHR31973">
    <property type="entry name" value="POLYPROTEIN, PUTATIVE-RELATED"/>
    <property type="match status" value="1"/>
</dbReference>
<evidence type="ECO:0000256" key="1">
    <source>
        <dbReference type="PROSITE-ProRule" id="PRU00325"/>
    </source>
</evidence>
<dbReference type="InterPro" id="IPR007527">
    <property type="entry name" value="Znf_SWIM"/>
</dbReference>
<evidence type="ECO:0000313" key="3">
    <source>
        <dbReference type="EMBL" id="KAG7358525.1"/>
    </source>
</evidence>
<evidence type="ECO:0000313" key="4">
    <source>
        <dbReference type="Proteomes" id="UP000693970"/>
    </source>
</evidence>
<comment type="caution">
    <text evidence="3">The sequence shown here is derived from an EMBL/GenBank/DDBJ whole genome shotgun (WGS) entry which is preliminary data.</text>
</comment>
<keyword evidence="4" id="KW-1185">Reference proteome</keyword>
<dbReference type="GO" id="GO:0008270">
    <property type="term" value="F:zinc ion binding"/>
    <property type="evidence" value="ECO:0007669"/>
    <property type="project" value="UniProtKB-KW"/>
</dbReference>
<reference evidence="3" key="1">
    <citation type="journal article" date="2021" name="Sci. Rep.">
        <title>Diploid genomic architecture of Nitzschia inconspicua, an elite biomass production diatom.</title>
        <authorList>
            <person name="Oliver A."/>
            <person name="Podell S."/>
            <person name="Pinowska A."/>
            <person name="Traller J.C."/>
            <person name="Smith S.R."/>
            <person name="McClure R."/>
            <person name="Beliaev A."/>
            <person name="Bohutskyi P."/>
            <person name="Hill E.A."/>
            <person name="Rabines A."/>
            <person name="Zheng H."/>
            <person name="Allen L.Z."/>
            <person name="Kuo A."/>
            <person name="Grigoriev I.V."/>
            <person name="Allen A.E."/>
            <person name="Hazlebeck D."/>
            <person name="Allen E.E."/>
        </authorList>
    </citation>
    <scope>NUCLEOTIDE SEQUENCE</scope>
    <source>
        <strain evidence="3">Hildebrandi</strain>
    </source>
</reference>
<gene>
    <name evidence="3" type="ORF">IV203_015114</name>
</gene>
<keyword evidence="1" id="KW-0479">Metal-binding</keyword>
<keyword evidence="1" id="KW-0863">Zinc-finger</keyword>
<dbReference type="PROSITE" id="PS50966">
    <property type="entry name" value="ZF_SWIM"/>
    <property type="match status" value="1"/>
</dbReference>
<keyword evidence="1" id="KW-0862">Zinc</keyword>
<name>A0A9K3PST9_9STRA</name>
<evidence type="ECO:0000259" key="2">
    <source>
        <dbReference type="PROSITE" id="PS50966"/>
    </source>
</evidence>
<dbReference type="PANTHER" id="PTHR31973:SF187">
    <property type="entry name" value="MUTATOR TRANSPOSASE MUDRA PROTEIN"/>
    <property type="match status" value="1"/>
</dbReference>
<proteinExistence type="predicted"/>
<dbReference type="AlphaFoldDB" id="A0A9K3PST9"/>
<dbReference type="Proteomes" id="UP000693970">
    <property type="component" value="Unassembled WGS sequence"/>
</dbReference>
<feature type="domain" description="SWIM-type" evidence="2">
    <location>
        <begin position="314"/>
        <end position="362"/>
    </location>
</feature>
<dbReference type="EMBL" id="JAGRRH010000014">
    <property type="protein sequence ID" value="KAG7358525.1"/>
    <property type="molecule type" value="Genomic_DNA"/>
</dbReference>
<protein>
    <submittedName>
        <fullName evidence="3">SWIM zinc finger domain protein</fullName>
    </submittedName>
</protein>
<organism evidence="3 4">
    <name type="scientific">Nitzschia inconspicua</name>
    <dbReference type="NCBI Taxonomy" id="303405"/>
    <lineage>
        <taxon>Eukaryota</taxon>
        <taxon>Sar</taxon>
        <taxon>Stramenopiles</taxon>
        <taxon>Ochrophyta</taxon>
        <taxon>Bacillariophyta</taxon>
        <taxon>Bacillariophyceae</taxon>
        <taxon>Bacillariophycidae</taxon>
        <taxon>Bacillariales</taxon>
        <taxon>Bacillariaceae</taxon>
        <taxon>Nitzschia</taxon>
    </lineage>
</organism>
<reference evidence="3" key="2">
    <citation type="submission" date="2021-04" db="EMBL/GenBank/DDBJ databases">
        <authorList>
            <person name="Podell S."/>
        </authorList>
    </citation>
    <scope>NUCLEOTIDE SEQUENCE</scope>
    <source>
        <strain evidence="3">Hildebrandi</strain>
    </source>
</reference>
<accession>A0A9K3PST9</accession>
<dbReference type="Pfam" id="PF04434">
    <property type="entry name" value="SWIM"/>
    <property type="match status" value="1"/>
</dbReference>